<dbReference type="PANTHER" id="PTHR37540:SF5">
    <property type="entry name" value="TRANSCRIPTION FACTOR DOMAIN-CONTAINING PROTEIN"/>
    <property type="match status" value="1"/>
</dbReference>
<name>A0A8J2IHE4_9PLEO</name>
<organism evidence="1 2">
    <name type="scientific">Alternaria atra</name>
    <dbReference type="NCBI Taxonomy" id="119953"/>
    <lineage>
        <taxon>Eukaryota</taxon>
        <taxon>Fungi</taxon>
        <taxon>Dikarya</taxon>
        <taxon>Ascomycota</taxon>
        <taxon>Pezizomycotina</taxon>
        <taxon>Dothideomycetes</taxon>
        <taxon>Pleosporomycetidae</taxon>
        <taxon>Pleosporales</taxon>
        <taxon>Pleosporineae</taxon>
        <taxon>Pleosporaceae</taxon>
        <taxon>Alternaria</taxon>
        <taxon>Alternaria sect. Ulocladioides</taxon>
    </lineage>
</organism>
<proteinExistence type="predicted"/>
<gene>
    <name evidence="1" type="ORF">ALTATR162_LOCUS8663</name>
</gene>
<dbReference type="AlphaFoldDB" id="A0A8J2IHE4"/>
<protein>
    <submittedName>
        <fullName evidence="1">Uncharacterized protein</fullName>
    </submittedName>
</protein>
<comment type="caution">
    <text evidence="1">The sequence shown here is derived from an EMBL/GenBank/DDBJ whole genome shotgun (WGS) entry which is preliminary data.</text>
</comment>
<dbReference type="GeneID" id="67020798"/>
<accession>A0A8J2IHE4</accession>
<dbReference type="RefSeq" id="XP_043172231.1">
    <property type="nucleotide sequence ID" value="XM_043316296.1"/>
</dbReference>
<evidence type="ECO:0000313" key="2">
    <source>
        <dbReference type="Proteomes" id="UP000676310"/>
    </source>
</evidence>
<reference evidence="1" key="1">
    <citation type="submission" date="2021-05" db="EMBL/GenBank/DDBJ databases">
        <authorList>
            <person name="Stam R."/>
        </authorList>
    </citation>
    <scope>NUCLEOTIDE SEQUENCE</scope>
    <source>
        <strain evidence="1">CS162</strain>
    </source>
</reference>
<sequence length="317" mass="35617">MRAQNGFDNSEVLMADSISLVRRRVNNPLLASQDETMDSVVTLAAIEFGKGNTTIGSMHIEGVKKMVRMRGGIHSLKITSPLTARMVSWVSMILMQTPQFDVQDDLRLGDGIAAIPQWFHLQTISRDEIPCGFLNLELDPSISDVFLQLRHLFRVSHEHNLSTTDLHDLTCYILHKLLAWSPDESQPGHANLIATSQSIRCAVALYMLIIHGPTYFSHAHLQSSLVAELRRSIRSLLPMFAIENGPLALWVLIVGMAASQDALTSGWFTAKATTVARGLELRTWDDILQCMEGVVWYKTQRGEEHFRQQWEEALSII</sequence>
<dbReference type="EMBL" id="CAJRGZ010000023">
    <property type="protein sequence ID" value="CAG5178364.1"/>
    <property type="molecule type" value="Genomic_DNA"/>
</dbReference>
<dbReference type="Proteomes" id="UP000676310">
    <property type="component" value="Unassembled WGS sequence"/>
</dbReference>
<evidence type="ECO:0000313" key="1">
    <source>
        <dbReference type="EMBL" id="CAG5178364.1"/>
    </source>
</evidence>
<dbReference type="OrthoDB" id="4158087at2759"/>
<dbReference type="PANTHER" id="PTHR37540">
    <property type="entry name" value="TRANSCRIPTION FACTOR (ACR-2), PUTATIVE-RELATED-RELATED"/>
    <property type="match status" value="1"/>
</dbReference>
<keyword evidence="2" id="KW-1185">Reference proteome</keyword>